<dbReference type="PRINTS" id="PR00039">
    <property type="entry name" value="HTHLYSR"/>
</dbReference>
<dbReference type="Gene3D" id="1.10.10.10">
    <property type="entry name" value="Winged helix-like DNA-binding domain superfamily/Winged helix DNA-binding domain"/>
    <property type="match status" value="1"/>
</dbReference>
<dbReference type="Pfam" id="PF03466">
    <property type="entry name" value="LysR_substrate"/>
    <property type="match status" value="1"/>
</dbReference>
<keyword evidence="7" id="KW-1185">Reference proteome</keyword>
<dbReference type="SUPFAM" id="SSF53850">
    <property type="entry name" value="Periplasmic binding protein-like II"/>
    <property type="match status" value="1"/>
</dbReference>
<feature type="domain" description="HTH lysR-type" evidence="5">
    <location>
        <begin position="6"/>
        <end position="63"/>
    </location>
</feature>
<reference evidence="7" key="1">
    <citation type="journal article" date="2019" name="Int. J. Syst. Evol. Microbiol.">
        <title>The Global Catalogue of Microorganisms (GCM) 10K type strain sequencing project: providing services to taxonomists for standard genome sequencing and annotation.</title>
        <authorList>
            <consortium name="The Broad Institute Genomics Platform"/>
            <consortium name="The Broad Institute Genome Sequencing Center for Infectious Disease"/>
            <person name="Wu L."/>
            <person name="Ma J."/>
        </authorList>
    </citation>
    <scope>NUCLEOTIDE SEQUENCE [LARGE SCALE GENOMIC DNA]</scope>
    <source>
        <strain evidence="7">CGMCC 4.1469</strain>
    </source>
</reference>
<organism evidence="6 7">
    <name type="scientific">Kitasatospora aburaviensis</name>
    <dbReference type="NCBI Taxonomy" id="67265"/>
    <lineage>
        <taxon>Bacteria</taxon>
        <taxon>Bacillati</taxon>
        <taxon>Actinomycetota</taxon>
        <taxon>Actinomycetes</taxon>
        <taxon>Kitasatosporales</taxon>
        <taxon>Streptomycetaceae</taxon>
        <taxon>Kitasatospora</taxon>
    </lineage>
</organism>
<keyword evidence="3" id="KW-0238">DNA-binding</keyword>
<evidence type="ECO:0000256" key="1">
    <source>
        <dbReference type="ARBA" id="ARBA00009437"/>
    </source>
</evidence>
<dbReference type="CDD" id="cd08414">
    <property type="entry name" value="PBP2_LTTR_aromatics_like"/>
    <property type="match status" value="1"/>
</dbReference>
<dbReference type="Pfam" id="PF00126">
    <property type="entry name" value="HTH_1"/>
    <property type="match status" value="1"/>
</dbReference>
<keyword evidence="2" id="KW-0805">Transcription regulation</keyword>
<dbReference type="EMBL" id="JBHSOD010000106">
    <property type="protein sequence ID" value="MFC5890957.1"/>
    <property type="molecule type" value="Genomic_DNA"/>
</dbReference>
<comment type="similarity">
    <text evidence="1">Belongs to the LysR transcriptional regulatory family.</text>
</comment>
<dbReference type="InterPro" id="IPR000847">
    <property type="entry name" value="LysR_HTH_N"/>
</dbReference>
<proteinExistence type="inferred from homology"/>
<dbReference type="PANTHER" id="PTHR30346:SF17">
    <property type="entry name" value="LYSR FAMILY TRANSCRIPTIONAL REGULATOR"/>
    <property type="match status" value="1"/>
</dbReference>
<keyword evidence="4" id="KW-0804">Transcription</keyword>
<dbReference type="InterPro" id="IPR036388">
    <property type="entry name" value="WH-like_DNA-bd_sf"/>
</dbReference>
<dbReference type="SUPFAM" id="SSF46785">
    <property type="entry name" value="Winged helix' DNA-binding domain"/>
    <property type="match status" value="1"/>
</dbReference>
<gene>
    <name evidence="6" type="ORF">ACFP0N_39000</name>
</gene>
<evidence type="ECO:0000256" key="2">
    <source>
        <dbReference type="ARBA" id="ARBA00023015"/>
    </source>
</evidence>
<dbReference type="PROSITE" id="PS50931">
    <property type="entry name" value="HTH_LYSR"/>
    <property type="match status" value="1"/>
</dbReference>
<dbReference type="InterPro" id="IPR036390">
    <property type="entry name" value="WH_DNA-bd_sf"/>
</dbReference>
<dbReference type="RefSeq" id="WP_380237905.1">
    <property type="nucleotide sequence ID" value="NZ_JBHSOD010000106.1"/>
</dbReference>
<dbReference type="InterPro" id="IPR005119">
    <property type="entry name" value="LysR_subst-bd"/>
</dbReference>
<evidence type="ECO:0000256" key="4">
    <source>
        <dbReference type="ARBA" id="ARBA00023163"/>
    </source>
</evidence>
<evidence type="ECO:0000313" key="6">
    <source>
        <dbReference type="EMBL" id="MFC5890957.1"/>
    </source>
</evidence>
<dbReference type="Proteomes" id="UP001596067">
    <property type="component" value="Unassembled WGS sequence"/>
</dbReference>
<dbReference type="Gene3D" id="3.40.190.10">
    <property type="entry name" value="Periplasmic binding protein-like II"/>
    <property type="match status" value="2"/>
</dbReference>
<name>A0ABW1F955_9ACTN</name>
<dbReference type="PANTHER" id="PTHR30346">
    <property type="entry name" value="TRANSCRIPTIONAL DUAL REGULATOR HCAR-RELATED"/>
    <property type="match status" value="1"/>
</dbReference>
<sequence length="307" mass="33331">MTRPELPFLQLHAFVVLAEELHFGHAAERLGIAQPPLSQQIRRLEEKVGHPLFHREPGRVTLTPAGRELLPAAQQALADVADGLAAARTVRSGRAGRLRIGFAASLALTVLPGLLRTFRQRFPDVQLDVREMTTAPQLAALQDRSIDVGLLREPPADDPELGFRTILREPFVAVLPAGHPLAPRRTVRLADLAESPFVLLPREVGPRLHDRIIALCATAGFTPHVAQRAVEWQTLCALVQAGLGVTLAPASIRRIRLDGVVFRRTAPGDARTRVAVAWRRHEQNPLIAGLLAAVDQDPPEPGSGADG</sequence>
<comment type="caution">
    <text evidence="6">The sequence shown here is derived from an EMBL/GenBank/DDBJ whole genome shotgun (WGS) entry which is preliminary data.</text>
</comment>
<accession>A0ABW1F955</accession>
<evidence type="ECO:0000313" key="7">
    <source>
        <dbReference type="Proteomes" id="UP001596067"/>
    </source>
</evidence>
<evidence type="ECO:0000256" key="3">
    <source>
        <dbReference type="ARBA" id="ARBA00023125"/>
    </source>
</evidence>
<protein>
    <submittedName>
        <fullName evidence="6">LysR family transcriptional regulator</fullName>
    </submittedName>
</protein>
<evidence type="ECO:0000259" key="5">
    <source>
        <dbReference type="PROSITE" id="PS50931"/>
    </source>
</evidence>